<name>A0A9P0ISZ0_APHGO</name>
<dbReference type="EMBL" id="OU899034">
    <property type="protein sequence ID" value="CAH1711602.1"/>
    <property type="molecule type" value="Genomic_DNA"/>
</dbReference>
<sequence length="159" mass="17233">MASSARGRAYRHKSGRRRRVSTLAPVLDGLVAPHVTALDVAFARRQQGQVHRSFGALFDGQRSLVIGHVRVHVPGMDAVDDDVGPGVRVERPLLYGRKRADGHLGHGVRGRRPSGLRVVAGLGAVHELPDQRVQLVDGQPGRRQLPLELFAGEQGQTAK</sequence>
<keyword evidence="2" id="KW-1185">Reference proteome</keyword>
<evidence type="ECO:0000313" key="2">
    <source>
        <dbReference type="Proteomes" id="UP001154329"/>
    </source>
</evidence>
<reference evidence="1" key="2">
    <citation type="submission" date="2022-10" db="EMBL/GenBank/DDBJ databases">
        <authorList>
            <consortium name="ENA_rothamsted_submissions"/>
            <consortium name="culmorum"/>
            <person name="King R."/>
        </authorList>
    </citation>
    <scope>NUCLEOTIDE SEQUENCE</scope>
</reference>
<dbReference type="AlphaFoldDB" id="A0A9P0ISZ0"/>
<accession>A0A9P0ISZ0</accession>
<proteinExistence type="predicted"/>
<dbReference type="Proteomes" id="UP001154329">
    <property type="component" value="Chromosome 1"/>
</dbReference>
<gene>
    <name evidence="1" type="ORF">APHIGO_LOCUS1659</name>
</gene>
<organism evidence="1 2">
    <name type="scientific">Aphis gossypii</name>
    <name type="common">Cotton aphid</name>
    <dbReference type="NCBI Taxonomy" id="80765"/>
    <lineage>
        <taxon>Eukaryota</taxon>
        <taxon>Metazoa</taxon>
        <taxon>Ecdysozoa</taxon>
        <taxon>Arthropoda</taxon>
        <taxon>Hexapoda</taxon>
        <taxon>Insecta</taxon>
        <taxon>Pterygota</taxon>
        <taxon>Neoptera</taxon>
        <taxon>Paraneoptera</taxon>
        <taxon>Hemiptera</taxon>
        <taxon>Sternorrhyncha</taxon>
        <taxon>Aphidomorpha</taxon>
        <taxon>Aphidoidea</taxon>
        <taxon>Aphididae</taxon>
        <taxon>Aphidini</taxon>
        <taxon>Aphis</taxon>
        <taxon>Aphis</taxon>
    </lineage>
</organism>
<evidence type="ECO:0000313" key="1">
    <source>
        <dbReference type="EMBL" id="CAH1711602.1"/>
    </source>
</evidence>
<protein>
    <submittedName>
        <fullName evidence="1">Uncharacterized protein</fullName>
    </submittedName>
</protein>
<reference evidence="1" key="1">
    <citation type="submission" date="2022-02" db="EMBL/GenBank/DDBJ databases">
        <authorList>
            <person name="King R."/>
        </authorList>
    </citation>
    <scope>NUCLEOTIDE SEQUENCE</scope>
</reference>